<dbReference type="Pfam" id="PF19866">
    <property type="entry name" value="DUF6339"/>
    <property type="match status" value="1"/>
</dbReference>
<sequence>MTGAVPEHIGRLPDREAVGHLTEEVLLGAQAPPQKALAAACRAPGSSRDLRAGPVREVVQTAMDRFAASPTESDAWLAPRLHASLRLLRSEAADTELWNFVALLVAPDYVRWRWGATTADGAPKPVNRDRFRGPNHTQAFARLWWAAEVFRNGDDYRSVAKACTNQEFFHNILRLDLVHHRTMAQALIRFAERRSLAQTREINALSRAVNAAGSTLVYEALAPDSPRDTGAYRDWTDEADEIYLPYGSLPKGPDDGRVAEDAVEVLLPLVDELYAEASVRGRTPEESNVPS</sequence>
<evidence type="ECO:0000313" key="2">
    <source>
        <dbReference type="Proteomes" id="UP000578077"/>
    </source>
</evidence>
<organism evidence="1 2">
    <name type="scientific">Streptomonospora salina</name>
    <dbReference type="NCBI Taxonomy" id="104205"/>
    <lineage>
        <taxon>Bacteria</taxon>
        <taxon>Bacillati</taxon>
        <taxon>Actinomycetota</taxon>
        <taxon>Actinomycetes</taxon>
        <taxon>Streptosporangiales</taxon>
        <taxon>Nocardiopsidaceae</taxon>
        <taxon>Streptomonospora</taxon>
    </lineage>
</organism>
<dbReference type="RefSeq" id="WP_184634346.1">
    <property type="nucleotide sequence ID" value="NZ_BAABKT010000037.1"/>
</dbReference>
<accession>A0A841E5E7</accession>
<dbReference type="AlphaFoldDB" id="A0A841E5E7"/>
<comment type="caution">
    <text evidence="1">The sequence shown here is derived from an EMBL/GenBank/DDBJ whole genome shotgun (WGS) entry which is preliminary data.</text>
</comment>
<evidence type="ECO:0000313" key="1">
    <source>
        <dbReference type="EMBL" id="MBB5998236.1"/>
    </source>
</evidence>
<keyword evidence="2" id="KW-1185">Reference proteome</keyword>
<dbReference type="EMBL" id="JACHLY010000001">
    <property type="protein sequence ID" value="MBB5998236.1"/>
    <property type="molecule type" value="Genomic_DNA"/>
</dbReference>
<dbReference type="Proteomes" id="UP000578077">
    <property type="component" value="Unassembled WGS sequence"/>
</dbReference>
<name>A0A841E5E7_9ACTN</name>
<gene>
    <name evidence="1" type="ORF">HNR25_001987</name>
</gene>
<proteinExistence type="predicted"/>
<reference evidence="1 2" key="1">
    <citation type="submission" date="2020-08" db="EMBL/GenBank/DDBJ databases">
        <title>Sequencing the genomes of 1000 actinobacteria strains.</title>
        <authorList>
            <person name="Klenk H.-P."/>
        </authorList>
    </citation>
    <scope>NUCLEOTIDE SEQUENCE [LARGE SCALE GENOMIC DNA]</scope>
    <source>
        <strain evidence="1 2">DSM 44593</strain>
    </source>
</reference>
<dbReference type="InterPro" id="IPR045920">
    <property type="entry name" value="DUF6339"/>
</dbReference>
<protein>
    <submittedName>
        <fullName evidence="1">Uncharacterized protein</fullName>
    </submittedName>
</protein>